<evidence type="ECO:0000313" key="1">
    <source>
        <dbReference type="EMBL" id="QZP39724.1"/>
    </source>
</evidence>
<gene>
    <name evidence="1" type="ORF">K6T50_17245</name>
</gene>
<dbReference type="KEGG" id="hmp:K6T50_17245"/>
<dbReference type="AlphaFoldDB" id="A0A8T8WJ15"/>
<evidence type="ECO:0000313" key="2">
    <source>
        <dbReference type="Proteomes" id="UP000826254"/>
    </source>
</evidence>
<name>A0A8T8WJ15_9EURY</name>
<reference evidence="1 2" key="1">
    <citation type="journal article" date="2021" name="Int. J. Syst. Evol. Microbiol.">
        <title>Halobaculum halophilum sp. nov. and Halobaculum salinum sp. nov., isolated from salt lake and saline soil.</title>
        <authorList>
            <person name="Cui H.L."/>
            <person name="Shi X.W."/>
            <person name="Yin X.M."/>
            <person name="Yang X.Y."/>
            <person name="Hou J."/>
            <person name="Zhu L."/>
        </authorList>
    </citation>
    <scope>NUCLEOTIDE SEQUENCE [LARGE SCALE GENOMIC DNA]</scope>
    <source>
        <strain evidence="1 2">NBRC 109044</strain>
    </source>
</reference>
<geneLocation type="plasmid" evidence="1 2">
    <name>unnamed2</name>
</geneLocation>
<sequence length="49" mass="5547">MEARARKVGPERVERVHAGLDVGDLSNHDWSGRLIRERSNDNGITVFDD</sequence>
<protein>
    <submittedName>
        <fullName evidence="1">Uncharacterized protein</fullName>
    </submittedName>
</protein>
<dbReference type="EMBL" id="CP081960">
    <property type="protein sequence ID" value="QZP39724.1"/>
    <property type="molecule type" value="Genomic_DNA"/>
</dbReference>
<dbReference type="Proteomes" id="UP000826254">
    <property type="component" value="Plasmid unnamed2"/>
</dbReference>
<organism evidence="1 2">
    <name type="scientific">Halobaculum magnesiiphilum</name>
    <dbReference type="NCBI Taxonomy" id="1017351"/>
    <lineage>
        <taxon>Archaea</taxon>
        <taxon>Methanobacteriati</taxon>
        <taxon>Methanobacteriota</taxon>
        <taxon>Stenosarchaea group</taxon>
        <taxon>Halobacteria</taxon>
        <taxon>Halobacteriales</taxon>
        <taxon>Haloferacaceae</taxon>
        <taxon>Halobaculum</taxon>
    </lineage>
</organism>
<dbReference type="GeneID" id="67179925"/>
<accession>A0A8T8WJ15</accession>
<proteinExistence type="predicted"/>
<keyword evidence="1" id="KW-0614">Plasmid</keyword>
<keyword evidence="2" id="KW-1185">Reference proteome</keyword>
<dbReference type="RefSeq" id="WP_222609473.1">
    <property type="nucleotide sequence ID" value="NZ_CP081960.1"/>
</dbReference>